<dbReference type="InterPro" id="IPR003029">
    <property type="entry name" value="S1_domain"/>
</dbReference>
<evidence type="ECO:0000259" key="5">
    <source>
        <dbReference type="PROSITE" id="PS50126"/>
    </source>
</evidence>
<dbReference type="Gene3D" id="2.40.50.140">
    <property type="entry name" value="Nucleic acid-binding proteins"/>
    <property type="match status" value="1"/>
</dbReference>
<dbReference type="Pfam" id="PF00575">
    <property type="entry name" value="S1"/>
    <property type="match status" value="1"/>
</dbReference>
<dbReference type="SUPFAM" id="SSF50249">
    <property type="entry name" value="Nucleic acid-binding proteins"/>
    <property type="match status" value="1"/>
</dbReference>
<accession>A0A3C1KIS5</accession>
<dbReference type="InterPro" id="IPR004659">
    <property type="entry name" value="RNase_E/G"/>
</dbReference>
<feature type="non-terminal residue" evidence="6">
    <location>
        <position position="105"/>
    </location>
</feature>
<protein>
    <submittedName>
        <fullName evidence="6">Ribonuclease E/G</fullName>
    </submittedName>
</protein>
<dbReference type="PANTHER" id="PTHR30001">
    <property type="entry name" value="RIBONUCLEASE"/>
    <property type="match status" value="1"/>
</dbReference>
<dbReference type="Proteomes" id="UP000259273">
    <property type="component" value="Unassembled WGS sequence"/>
</dbReference>
<proteinExistence type="predicted"/>
<keyword evidence="3" id="KW-0540">Nuclease</keyword>
<dbReference type="CDD" id="cd04453">
    <property type="entry name" value="S1_RNase_E"/>
    <property type="match status" value="1"/>
</dbReference>
<organism evidence="6 7">
    <name type="scientific">Haliea salexigens</name>
    <dbReference type="NCBI Taxonomy" id="287487"/>
    <lineage>
        <taxon>Bacteria</taxon>
        <taxon>Pseudomonadati</taxon>
        <taxon>Pseudomonadota</taxon>
        <taxon>Gammaproteobacteria</taxon>
        <taxon>Cellvibrionales</taxon>
        <taxon>Halieaceae</taxon>
        <taxon>Haliea</taxon>
    </lineage>
</organism>
<name>A0A3C1KIS5_9GAMM</name>
<dbReference type="GO" id="GO:0006364">
    <property type="term" value="P:rRNA processing"/>
    <property type="evidence" value="ECO:0007669"/>
    <property type="project" value="TreeGrafter"/>
</dbReference>
<evidence type="ECO:0000313" key="6">
    <source>
        <dbReference type="EMBL" id="HAN26610.1"/>
    </source>
</evidence>
<feature type="domain" description="S1 motif" evidence="5">
    <location>
        <begin position="39"/>
        <end position="105"/>
    </location>
</feature>
<dbReference type="InterPro" id="IPR012340">
    <property type="entry name" value="NA-bd_OB-fold"/>
</dbReference>
<reference evidence="6 7" key="1">
    <citation type="journal article" date="2018" name="Nat. Biotechnol.">
        <title>A standardized bacterial taxonomy based on genome phylogeny substantially revises the tree of life.</title>
        <authorList>
            <person name="Parks D.H."/>
            <person name="Chuvochina M."/>
            <person name="Waite D.W."/>
            <person name="Rinke C."/>
            <person name="Skarshewski A."/>
            <person name="Chaumeil P.A."/>
            <person name="Hugenholtz P."/>
        </authorList>
    </citation>
    <scope>NUCLEOTIDE SEQUENCE [LARGE SCALE GENOMIC DNA]</scope>
    <source>
        <strain evidence="6">UBA9158</strain>
    </source>
</reference>
<dbReference type="PANTHER" id="PTHR30001:SF1">
    <property type="entry name" value="RIBONUCLEASE E_G-LIKE PROTEIN, CHLOROPLASTIC"/>
    <property type="match status" value="1"/>
</dbReference>
<evidence type="ECO:0000256" key="2">
    <source>
        <dbReference type="ARBA" id="ARBA00022519"/>
    </source>
</evidence>
<dbReference type="PROSITE" id="PS50126">
    <property type="entry name" value="S1"/>
    <property type="match status" value="1"/>
</dbReference>
<sequence length="105" mass="12046">MKKMLINATQPEELRVALVDGQRLYDLDIENRTRLQKKSNIYKGKITRVEPSLEAAFVEFGAERHGFLPLKEIAREYFCKDPGNGEGRLKIKEVVKEGTEIIVQV</sequence>
<dbReference type="GO" id="GO:0005737">
    <property type="term" value="C:cytoplasm"/>
    <property type="evidence" value="ECO:0007669"/>
    <property type="project" value="TreeGrafter"/>
</dbReference>
<keyword evidence="3" id="KW-0378">Hydrolase</keyword>
<evidence type="ECO:0000313" key="7">
    <source>
        <dbReference type="Proteomes" id="UP000259273"/>
    </source>
</evidence>
<keyword evidence="2" id="KW-0997">Cell inner membrane</keyword>
<comment type="caution">
    <text evidence="6">The sequence shown here is derived from an EMBL/GenBank/DDBJ whole genome shotgun (WGS) entry which is preliminary data.</text>
</comment>
<evidence type="ECO:0000256" key="3">
    <source>
        <dbReference type="ARBA" id="ARBA00022722"/>
    </source>
</evidence>
<dbReference type="GO" id="GO:0003723">
    <property type="term" value="F:RNA binding"/>
    <property type="evidence" value="ECO:0007669"/>
    <property type="project" value="InterPro"/>
</dbReference>
<evidence type="ECO:0000256" key="1">
    <source>
        <dbReference type="ARBA" id="ARBA00022475"/>
    </source>
</evidence>
<keyword evidence="4" id="KW-0472">Membrane</keyword>
<dbReference type="GO" id="GO:0004540">
    <property type="term" value="F:RNA nuclease activity"/>
    <property type="evidence" value="ECO:0007669"/>
    <property type="project" value="InterPro"/>
</dbReference>
<evidence type="ECO:0000256" key="4">
    <source>
        <dbReference type="ARBA" id="ARBA00023136"/>
    </source>
</evidence>
<keyword evidence="1" id="KW-1003">Cell membrane</keyword>
<gene>
    <name evidence="6" type="ORF">DCP75_02585</name>
</gene>
<dbReference type="AlphaFoldDB" id="A0A3C1KIS5"/>
<dbReference type="EMBL" id="DMND01000046">
    <property type="protein sequence ID" value="HAN26610.1"/>
    <property type="molecule type" value="Genomic_DNA"/>
</dbReference>